<accession>A0AA35R939</accession>
<evidence type="ECO:0000313" key="6">
    <source>
        <dbReference type="Proteomes" id="UP001174909"/>
    </source>
</evidence>
<dbReference type="GO" id="GO:0006139">
    <property type="term" value="P:nucleobase-containing compound metabolic process"/>
    <property type="evidence" value="ECO:0007669"/>
    <property type="project" value="InterPro"/>
</dbReference>
<evidence type="ECO:0000313" key="5">
    <source>
        <dbReference type="EMBL" id="CAI8007085.1"/>
    </source>
</evidence>
<keyword evidence="1" id="KW-0808">Transferase</keyword>
<keyword evidence="3 5" id="KW-0418">Kinase</keyword>
<dbReference type="InterPro" id="IPR027417">
    <property type="entry name" value="P-loop_NTPase"/>
</dbReference>
<keyword evidence="6" id="KW-1185">Reference proteome</keyword>
<dbReference type="InterPro" id="IPR047499">
    <property type="entry name" value="DD_AK7"/>
</dbReference>
<feature type="compositionally biased region" description="Acidic residues" evidence="4">
    <location>
        <begin position="446"/>
        <end position="459"/>
    </location>
</feature>
<feature type="region of interest" description="Disordered" evidence="4">
    <location>
        <begin position="76"/>
        <end position="98"/>
    </location>
</feature>
<feature type="compositionally biased region" description="Acidic residues" evidence="4">
    <location>
        <begin position="522"/>
        <end position="537"/>
    </location>
</feature>
<dbReference type="InterPro" id="IPR036291">
    <property type="entry name" value="NAD(P)-bd_dom_sf"/>
</dbReference>
<feature type="compositionally biased region" description="Basic and acidic residues" evidence="4">
    <location>
        <begin position="645"/>
        <end position="682"/>
    </location>
</feature>
<protein>
    <submittedName>
        <fullName evidence="5">Adenylate kinase 7</fullName>
    </submittedName>
</protein>
<feature type="region of interest" description="Disordered" evidence="4">
    <location>
        <begin position="521"/>
        <end position="541"/>
    </location>
</feature>
<proteinExistence type="predicted"/>
<dbReference type="InterPro" id="IPR000850">
    <property type="entry name" value="Adenylat/UMP-CMP_kin"/>
</dbReference>
<feature type="region of interest" description="Disordered" evidence="4">
    <location>
        <begin position="443"/>
        <end position="462"/>
    </location>
</feature>
<dbReference type="Gene3D" id="3.40.50.720">
    <property type="entry name" value="NAD(P)-binding Rossmann-like Domain"/>
    <property type="match status" value="1"/>
</dbReference>
<dbReference type="CDD" id="cd22967">
    <property type="entry name" value="DD_AK7"/>
    <property type="match status" value="1"/>
</dbReference>
<dbReference type="Proteomes" id="UP001174909">
    <property type="component" value="Unassembled WGS sequence"/>
</dbReference>
<comment type="caution">
    <text evidence="5">The sequence shown here is derived from an EMBL/GenBank/DDBJ whole genome shotgun (WGS) entry which is preliminary data.</text>
</comment>
<dbReference type="Pfam" id="PF05186">
    <property type="entry name" value="Dpy-30"/>
    <property type="match status" value="1"/>
</dbReference>
<dbReference type="EMBL" id="CASHTH010000744">
    <property type="protein sequence ID" value="CAI8007085.1"/>
    <property type="molecule type" value="Genomic_DNA"/>
</dbReference>
<evidence type="ECO:0000256" key="4">
    <source>
        <dbReference type="SAM" id="MobiDB-lite"/>
    </source>
</evidence>
<organism evidence="5 6">
    <name type="scientific">Geodia barretti</name>
    <name type="common">Barrett's horny sponge</name>
    <dbReference type="NCBI Taxonomy" id="519541"/>
    <lineage>
        <taxon>Eukaryota</taxon>
        <taxon>Metazoa</taxon>
        <taxon>Porifera</taxon>
        <taxon>Demospongiae</taxon>
        <taxon>Heteroscleromorpha</taxon>
        <taxon>Tetractinellida</taxon>
        <taxon>Astrophorina</taxon>
        <taxon>Geodiidae</taxon>
        <taxon>Geodia</taxon>
    </lineage>
</organism>
<dbReference type="PANTHER" id="PTHR23359">
    <property type="entry name" value="NUCLEOTIDE KINASE"/>
    <property type="match status" value="1"/>
</dbReference>
<gene>
    <name evidence="5" type="ORF">GBAR_LOCUS5033</name>
</gene>
<feature type="non-terminal residue" evidence="5">
    <location>
        <position position="753"/>
    </location>
</feature>
<name>A0AA35R939_GEOBA</name>
<evidence type="ECO:0000256" key="1">
    <source>
        <dbReference type="ARBA" id="ARBA00022679"/>
    </source>
</evidence>
<dbReference type="Gene3D" id="3.40.50.300">
    <property type="entry name" value="P-loop containing nucleotide triphosphate hydrolases"/>
    <property type="match status" value="1"/>
</dbReference>
<sequence>PPTAEACTDFLCSFSANPKNRRKGVTRARCHGNQFCRNTAKKIMVRVFVNHVDSYTGRELSKVLAGSVVGAIAEEKENGDEADSKPPPASDQADDSSNRYQVVGTVREEDAECPGWVQEIVQTSSRDELLAVLMSCDIIVYHIVDGAGQVEEASWAIQVLHDQLSVISSQKVFVCVSSVLTWARSKPLDPEEPDIAFTEEDYRRRRPHPNFKEHISAEKLTIKLGKTDRTKLTSYVVAAGLLYGAGEGLFHFLFKSAWHGDTPALPVFGDGTNVLPTIHIHDLASVVVNLADSRPSKPRYLIAVDDSKNTLREVVTAISRHLSTGRTTFISREEALLVRDLRQWEYDQLLVNLQMEASTVKDSFNIRWKAEAGLVEEISAVVREYKQTRGLLPLRLCVLGPPAVGKSLVVKKLCEYYKLHHLTIAKVIQDSVERLEKIAARVDVGEGGDEEEEEEDDSAAQDAKEMLETLKTEREENSGRYGEQYLLEFYSKTLLSMPCQNQGFILDGFPKTFEQAKTLFDGGEEEEEEEGAEEDDQNQPKYNKLTMPEMVFSLDASDEFLRQRVMNLPEKTVAGTHYTEEGMTRRLAEFRSLNEEDTTVLNYFDEKEIHPEHTNIEEDQSPECQDTVEKIKQMVGEPRNYGPTPEERAEMEQAAREERMRRERGEKEDRERNEAEEKAQRAKREAEWQAQLELVQAEEREMLEAKSLPLRNYLMRHVLPTVTQGLIEVCKAKPDDPVDYLAEYLFKNNPQID</sequence>
<dbReference type="InterPro" id="IPR007858">
    <property type="entry name" value="Dpy-30_motif"/>
</dbReference>
<dbReference type="Gene3D" id="1.20.890.10">
    <property type="entry name" value="cAMP-dependent protein kinase regulatory subunit, dimerization-anchoring domain"/>
    <property type="match status" value="1"/>
</dbReference>
<evidence type="ECO:0000256" key="2">
    <source>
        <dbReference type="ARBA" id="ARBA00022741"/>
    </source>
</evidence>
<dbReference type="GO" id="GO:0005524">
    <property type="term" value="F:ATP binding"/>
    <property type="evidence" value="ECO:0007669"/>
    <property type="project" value="InterPro"/>
</dbReference>
<dbReference type="AlphaFoldDB" id="A0AA35R939"/>
<dbReference type="SUPFAM" id="SSF52540">
    <property type="entry name" value="P-loop containing nucleoside triphosphate hydrolases"/>
    <property type="match status" value="1"/>
</dbReference>
<keyword evidence="2" id="KW-0547">Nucleotide-binding</keyword>
<feature type="region of interest" description="Disordered" evidence="4">
    <location>
        <begin position="635"/>
        <end position="682"/>
    </location>
</feature>
<reference evidence="5" key="1">
    <citation type="submission" date="2023-03" db="EMBL/GenBank/DDBJ databases">
        <authorList>
            <person name="Steffen K."/>
            <person name="Cardenas P."/>
        </authorList>
    </citation>
    <scope>NUCLEOTIDE SEQUENCE</scope>
</reference>
<dbReference type="SUPFAM" id="SSF51735">
    <property type="entry name" value="NAD(P)-binding Rossmann-fold domains"/>
    <property type="match status" value="1"/>
</dbReference>
<evidence type="ECO:0000256" key="3">
    <source>
        <dbReference type="ARBA" id="ARBA00022777"/>
    </source>
</evidence>
<dbReference type="GO" id="GO:0019205">
    <property type="term" value="F:nucleobase-containing compound kinase activity"/>
    <property type="evidence" value="ECO:0007669"/>
    <property type="project" value="InterPro"/>
</dbReference>